<dbReference type="InterPro" id="IPR000270">
    <property type="entry name" value="PB1_dom"/>
</dbReference>
<dbReference type="CDD" id="cd05992">
    <property type="entry name" value="PB1"/>
    <property type="match status" value="1"/>
</dbReference>
<protein>
    <recommendedName>
        <fullName evidence="2">PB1 domain-containing protein</fullName>
    </recommendedName>
</protein>
<accession>A0A9W8LV16</accession>
<organism evidence="3 4">
    <name type="scientific">Coemansia brasiliensis</name>
    <dbReference type="NCBI Taxonomy" id="2650707"/>
    <lineage>
        <taxon>Eukaryota</taxon>
        <taxon>Fungi</taxon>
        <taxon>Fungi incertae sedis</taxon>
        <taxon>Zoopagomycota</taxon>
        <taxon>Kickxellomycotina</taxon>
        <taxon>Kickxellomycetes</taxon>
        <taxon>Kickxellales</taxon>
        <taxon>Kickxellaceae</taxon>
        <taxon>Coemansia</taxon>
    </lineage>
</organism>
<dbReference type="Proteomes" id="UP001139887">
    <property type="component" value="Unassembled WGS sequence"/>
</dbReference>
<sequence>MAVETASTAAVREEQRARVLKSGGRVLKFTNNGGKMYFRYYFPHPETLTWNKLTSGLRVLFSIASTDLYIRYTDFDGTKITVNDNNGLQIMFDETKHNDVVRIEVISEESHDPPLSSGSSNPQATMQMPMPMPPSGFPGMEMSRPESVMSNRTNMNGPNMNAASAQQPMNQAPPHSGSQGYGRVNNPSISTLPPPKPQEPLD</sequence>
<dbReference type="Pfam" id="PF00564">
    <property type="entry name" value="PB1"/>
    <property type="match status" value="1"/>
</dbReference>
<evidence type="ECO:0000313" key="4">
    <source>
        <dbReference type="Proteomes" id="UP001139887"/>
    </source>
</evidence>
<keyword evidence="4" id="KW-1185">Reference proteome</keyword>
<feature type="domain" description="PB1" evidence="2">
    <location>
        <begin position="27"/>
        <end position="97"/>
    </location>
</feature>
<feature type="region of interest" description="Disordered" evidence="1">
    <location>
        <begin position="108"/>
        <end position="202"/>
    </location>
</feature>
<dbReference type="AlphaFoldDB" id="A0A9W8LV16"/>
<evidence type="ECO:0000313" key="3">
    <source>
        <dbReference type="EMBL" id="KAJ2842779.1"/>
    </source>
</evidence>
<evidence type="ECO:0000256" key="1">
    <source>
        <dbReference type="SAM" id="MobiDB-lite"/>
    </source>
</evidence>
<evidence type="ECO:0000259" key="2">
    <source>
        <dbReference type="Pfam" id="PF00564"/>
    </source>
</evidence>
<dbReference type="SUPFAM" id="SSF54277">
    <property type="entry name" value="CAD &amp; PB1 domains"/>
    <property type="match status" value="1"/>
</dbReference>
<proteinExistence type="predicted"/>
<comment type="caution">
    <text evidence="3">The sequence shown here is derived from an EMBL/GenBank/DDBJ whole genome shotgun (WGS) entry which is preliminary data.</text>
</comment>
<gene>
    <name evidence="3" type="ORF">IWW36_005782</name>
</gene>
<feature type="compositionally biased region" description="Polar residues" evidence="1">
    <location>
        <begin position="148"/>
        <end position="170"/>
    </location>
</feature>
<feature type="compositionally biased region" description="Pro residues" evidence="1">
    <location>
        <begin position="192"/>
        <end position="202"/>
    </location>
</feature>
<name>A0A9W8LV16_9FUNG</name>
<dbReference type="OrthoDB" id="5584239at2759"/>
<reference evidence="3" key="1">
    <citation type="submission" date="2022-07" db="EMBL/GenBank/DDBJ databases">
        <title>Phylogenomic reconstructions and comparative analyses of Kickxellomycotina fungi.</title>
        <authorList>
            <person name="Reynolds N.K."/>
            <person name="Stajich J.E."/>
            <person name="Barry K."/>
            <person name="Grigoriev I.V."/>
            <person name="Crous P."/>
            <person name="Smith M.E."/>
        </authorList>
    </citation>
    <scope>NUCLEOTIDE SEQUENCE</scope>
    <source>
        <strain evidence="3">NRRL 1566</strain>
    </source>
</reference>
<dbReference type="EMBL" id="JANBUW010001635">
    <property type="protein sequence ID" value="KAJ2842779.1"/>
    <property type="molecule type" value="Genomic_DNA"/>
</dbReference>